<name>A0A916WM75_9HYPH</name>
<reference evidence="1" key="2">
    <citation type="submission" date="2020-09" db="EMBL/GenBank/DDBJ databases">
        <authorList>
            <person name="Sun Q."/>
            <person name="Zhou Y."/>
        </authorList>
    </citation>
    <scope>NUCLEOTIDE SEQUENCE</scope>
    <source>
        <strain evidence="1">CGMCC 1.15082</strain>
    </source>
</reference>
<protein>
    <submittedName>
        <fullName evidence="1">Uncharacterized protein</fullName>
    </submittedName>
</protein>
<keyword evidence="2" id="KW-1185">Reference proteome</keyword>
<gene>
    <name evidence="1" type="ORF">GCM10011491_46680</name>
</gene>
<evidence type="ECO:0000313" key="1">
    <source>
        <dbReference type="EMBL" id="GGB13673.1"/>
    </source>
</evidence>
<proteinExistence type="predicted"/>
<accession>A0A916WM75</accession>
<dbReference type="EMBL" id="BMHH01000053">
    <property type="protein sequence ID" value="GGB13673.1"/>
    <property type="molecule type" value="Genomic_DNA"/>
</dbReference>
<dbReference type="Proteomes" id="UP000646478">
    <property type="component" value="Unassembled WGS sequence"/>
</dbReference>
<evidence type="ECO:0000313" key="2">
    <source>
        <dbReference type="Proteomes" id="UP000646478"/>
    </source>
</evidence>
<dbReference type="RefSeq" id="WP_188826563.1">
    <property type="nucleotide sequence ID" value="NZ_BMHH01000053.1"/>
</dbReference>
<organism evidence="1 2">
    <name type="scientific">Brucella endophytica</name>
    <dbReference type="NCBI Taxonomy" id="1963359"/>
    <lineage>
        <taxon>Bacteria</taxon>
        <taxon>Pseudomonadati</taxon>
        <taxon>Pseudomonadota</taxon>
        <taxon>Alphaproteobacteria</taxon>
        <taxon>Hyphomicrobiales</taxon>
        <taxon>Brucellaceae</taxon>
        <taxon>Brucella/Ochrobactrum group</taxon>
        <taxon>Brucella</taxon>
    </lineage>
</organism>
<reference evidence="1" key="1">
    <citation type="journal article" date="2014" name="Int. J. Syst. Evol. Microbiol.">
        <title>Complete genome sequence of Corynebacterium casei LMG S-19264T (=DSM 44701T), isolated from a smear-ripened cheese.</title>
        <authorList>
            <consortium name="US DOE Joint Genome Institute (JGI-PGF)"/>
            <person name="Walter F."/>
            <person name="Albersmeier A."/>
            <person name="Kalinowski J."/>
            <person name="Ruckert C."/>
        </authorList>
    </citation>
    <scope>NUCLEOTIDE SEQUENCE</scope>
    <source>
        <strain evidence="1">CGMCC 1.15082</strain>
    </source>
</reference>
<sequence length="451" mass="49902">MTPNIKASDSNWHKTLISFDKRLAIPVDPTQGFPGSQYYIKVSVLVTDDEGVTAPQNTPVYAKDNQNNIMYYWNADKTPNNLQDNSGFRTFLTDSKGVATYYIAFNVKIWGDPEKMAQDPFVGRIVYLTINTSSVATGVPQYPVLFCYYMNESGPYPALNAQVTVPAWSSAITEGNYFISGLHISSNQSKGANLDSDSVLILNDTAFFGLKYSMILNSIFDGIAPYYDLKDQGSNRILYFVQDSLTSPGILSYSTTFDLSQGDWTPQAMPNPNDQIGDGFVTPYWYGARHEPNHTPENTLGPSALNNTWDGSHNLEILIEYPPEGTIEKGDIINVFAYVSGYTKDGAQITQIYGDGSPVLDFPYADSSDNIFQFKAYEGDMAPSPGEHWHSVMIPGAWLEIFGQRTSTIPGYMWVNYLVTPADVAVKSPKWSSPYVGMEAAVQINFAGNHA</sequence>
<comment type="caution">
    <text evidence="1">The sequence shown here is derived from an EMBL/GenBank/DDBJ whole genome shotgun (WGS) entry which is preliminary data.</text>
</comment>
<dbReference type="AlphaFoldDB" id="A0A916WM75"/>